<evidence type="ECO:0000259" key="3">
    <source>
        <dbReference type="Pfam" id="PF20434"/>
    </source>
</evidence>
<evidence type="ECO:0000256" key="1">
    <source>
        <dbReference type="ARBA" id="ARBA00022801"/>
    </source>
</evidence>
<dbReference type="InterPro" id="IPR049492">
    <property type="entry name" value="BD-FAE-like_dom"/>
</dbReference>
<organism evidence="4 5">
    <name type="scientific">Sphingobacterium hotanense</name>
    <dbReference type="NCBI Taxonomy" id="649196"/>
    <lineage>
        <taxon>Bacteria</taxon>
        <taxon>Pseudomonadati</taxon>
        <taxon>Bacteroidota</taxon>
        <taxon>Sphingobacteriia</taxon>
        <taxon>Sphingobacteriales</taxon>
        <taxon>Sphingobacteriaceae</taxon>
        <taxon>Sphingobacterium</taxon>
    </lineage>
</organism>
<comment type="caution">
    <text evidence="4">The sequence shown here is derived from an EMBL/GenBank/DDBJ whole genome shotgun (WGS) entry which is preliminary data.</text>
</comment>
<feature type="domain" description="BD-FAE-like" evidence="3">
    <location>
        <begin position="55"/>
        <end position="244"/>
    </location>
</feature>
<dbReference type="InterPro" id="IPR029058">
    <property type="entry name" value="AB_hydrolase_fold"/>
</dbReference>
<reference evidence="4" key="2">
    <citation type="journal article" date="2022" name="Sci. Total Environ.">
        <title>Prevalence, transmission, and molecular epidemiology of tet(X)-positive bacteria among humans, animals, and environmental niches in China: An epidemiological, and genomic-based study.</title>
        <authorList>
            <person name="Dong N."/>
            <person name="Zeng Y."/>
            <person name="Cai C."/>
            <person name="Sun C."/>
            <person name="Lu J."/>
            <person name="Liu C."/>
            <person name="Zhou H."/>
            <person name="Sun Q."/>
            <person name="Shu L."/>
            <person name="Wang H."/>
            <person name="Wang Y."/>
            <person name="Wang S."/>
            <person name="Wu C."/>
            <person name="Chan E.W."/>
            <person name="Chen G."/>
            <person name="Shen Z."/>
            <person name="Chen S."/>
            <person name="Zhang R."/>
        </authorList>
    </citation>
    <scope>NUCLEOTIDE SEQUENCE</scope>
    <source>
        <strain evidence="4">R1692</strain>
    </source>
</reference>
<protein>
    <submittedName>
        <fullName evidence="4">Alpha/beta hydrolase</fullName>
    </submittedName>
</protein>
<dbReference type="Gene3D" id="3.40.50.1820">
    <property type="entry name" value="alpha/beta hydrolase"/>
    <property type="match status" value="1"/>
</dbReference>
<dbReference type="InterPro" id="IPR050300">
    <property type="entry name" value="GDXG_lipolytic_enzyme"/>
</dbReference>
<dbReference type="GO" id="GO:0016787">
    <property type="term" value="F:hydrolase activity"/>
    <property type="evidence" value="ECO:0007669"/>
    <property type="project" value="UniProtKB-KW"/>
</dbReference>
<keyword evidence="2" id="KW-0732">Signal</keyword>
<dbReference type="SUPFAM" id="SSF53474">
    <property type="entry name" value="alpha/beta-Hydrolases"/>
    <property type="match status" value="1"/>
</dbReference>
<reference evidence="4" key="1">
    <citation type="submission" date="2020-06" db="EMBL/GenBank/DDBJ databases">
        <authorList>
            <person name="Dong N."/>
        </authorList>
    </citation>
    <scope>NUCLEOTIDE SEQUENCE</scope>
    <source>
        <strain evidence="4">R1692</strain>
    </source>
</reference>
<proteinExistence type="predicted"/>
<feature type="signal peptide" evidence="2">
    <location>
        <begin position="1"/>
        <end position="18"/>
    </location>
</feature>
<name>A0ABT7NIH3_9SPHI</name>
<evidence type="ECO:0000313" key="4">
    <source>
        <dbReference type="EMBL" id="MDM1046985.1"/>
    </source>
</evidence>
<feature type="chain" id="PRO_5047295801" evidence="2">
    <location>
        <begin position="19"/>
        <end position="288"/>
    </location>
</feature>
<dbReference type="Pfam" id="PF20434">
    <property type="entry name" value="BD-FAE"/>
    <property type="match status" value="1"/>
</dbReference>
<accession>A0ABT7NIH3</accession>
<gene>
    <name evidence="4" type="ORF">HX018_01835</name>
</gene>
<evidence type="ECO:0000256" key="2">
    <source>
        <dbReference type="SAM" id="SignalP"/>
    </source>
</evidence>
<keyword evidence="1 4" id="KW-0378">Hydrolase</keyword>
<dbReference type="RefSeq" id="WP_286650309.1">
    <property type="nucleotide sequence ID" value="NZ_JACAGK010000003.1"/>
</dbReference>
<dbReference type="EMBL" id="JACAGK010000003">
    <property type="protein sequence ID" value="MDM1046985.1"/>
    <property type="molecule type" value="Genomic_DNA"/>
</dbReference>
<evidence type="ECO:0000313" key="5">
    <source>
        <dbReference type="Proteomes" id="UP001170954"/>
    </source>
</evidence>
<keyword evidence="5" id="KW-1185">Reference proteome</keyword>
<dbReference type="PANTHER" id="PTHR48081:SF6">
    <property type="entry name" value="PEPTIDASE S9 PROLYL OLIGOPEPTIDASE CATALYTIC DOMAIN-CONTAINING PROTEIN"/>
    <property type="match status" value="1"/>
</dbReference>
<sequence>MKNLFFVLSIMLSSAAFAQDKGEMRPLYSGNQIPGATKPTAELADKEIPKLYVHPAAQNSKDLAFLVIPGGGYAGVAMNHEGHDVANRLNDLGYNAYVLEYRLPKVETMKDKRFGPLQDAQYALRTVRKENPGKRVVVLGFSAGGHLAGSLSTLYNRPQTEELKDTNLRPDFSVLCYPVISMDDAITHKGSKNNLIGPDFKAEDVELFSLEKQVDENSQPTFLMSAKDDKGVPIENSYRYQEALKKNKVENMIFTYEEGGHGFGLVNKTDARDWFDAMIQWVEKVKKF</sequence>
<dbReference type="Proteomes" id="UP001170954">
    <property type="component" value="Unassembled WGS sequence"/>
</dbReference>
<dbReference type="PANTHER" id="PTHR48081">
    <property type="entry name" value="AB HYDROLASE SUPERFAMILY PROTEIN C4A8.06C"/>
    <property type="match status" value="1"/>
</dbReference>